<dbReference type="InterPro" id="IPR036365">
    <property type="entry name" value="PGBD-like_sf"/>
</dbReference>
<evidence type="ECO:0000313" key="4">
    <source>
        <dbReference type="Proteomes" id="UP000501316"/>
    </source>
</evidence>
<reference evidence="3" key="3">
    <citation type="journal article" date="2022" name="Int. J. Syst. Evol. Microbiol.">
        <title>Caproicibacterium lactatifermentans sp. nov., isolated from pit clay used for the production of Chinese strong aroma-type liquor.</title>
        <authorList>
            <person name="Wang H."/>
            <person name="Gu Y."/>
            <person name="Zhao D."/>
            <person name="Qiao Z."/>
            <person name="Zheng J."/>
            <person name="Gao J."/>
            <person name="Ren C."/>
            <person name="Xu Y."/>
        </authorList>
    </citation>
    <scope>NUCLEOTIDE SEQUENCE</scope>
    <source>
        <strain evidence="3">JNU-WLY1368</strain>
    </source>
</reference>
<sequence>MNISTGLAESLNKAGPEVQKEVQTLFGKLKDEKGLSTSELKSYWGDLGYTLPESMAEKLQKAGPKVQKEASDLLLKLENGTKLSGQELSTYFKDIGMNVPKSLSAGLSSMSGEAQKDAANLLAKLADGTSLNVGQVKQLWKDYGLQLPESLCNSLVSQSGTVQQSVLTVFQNLKSGTASSAEDLKNTFHTLGFDLPNTFIVGLKSVDAQKSAVELLEKVKSGCQLTGVDVIAELKLIGGSSALALANAFQSMAPQAQAAASSGGRSAIICTAQQFYNARGAGLKTDGYWGPATRKAATASVQRGCNQAYSAGLSVDSIWGPRTEAAVRTFRRGNDNAAVWSLQAVLMAHGYSVGSAGIDGKFGAGTEAAVRTYQRAAGLTVDGLAGKATFAALCK</sequence>
<organism evidence="2 4">
    <name type="scientific">Caproicibacterium lactatifermentans</name>
    <dbReference type="NCBI Taxonomy" id="2666138"/>
    <lineage>
        <taxon>Bacteria</taxon>
        <taxon>Bacillati</taxon>
        <taxon>Bacillota</taxon>
        <taxon>Clostridia</taxon>
        <taxon>Eubacteriales</taxon>
        <taxon>Oscillospiraceae</taxon>
        <taxon>Caproicibacterium</taxon>
    </lineage>
</organism>
<reference evidence="4 5" key="1">
    <citation type="submission" date="2019-11" db="EMBL/GenBank/DDBJ databases">
        <authorList>
            <person name="Ren C."/>
            <person name="Wang H."/>
            <person name="Xu Y."/>
        </authorList>
    </citation>
    <scope>NUCLEOTIDE SEQUENCE [LARGE SCALE GENOMIC DNA]</scope>
    <source>
        <strain evidence="5">JNU-WLY1368</strain>
        <strain evidence="2 4">LBM 19010</strain>
    </source>
</reference>
<dbReference type="KEGG" id="clf:GJQ69_07245"/>
<dbReference type="InterPro" id="IPR036366">
    <property type="entry name" value="PGBDSf"/>
</dbReference>
<dbReference type="InterPro" id="IPR002477">
    <property type="entry name" value="Peptidoglycan-bd-like"/>
</dbReference>
<dbReference type="Proteomes" id="UP000509623">
    <property type="component" value="Chromosome"/>
</dbReference>
<dbReference type="SUPFAM" id="SSF47090">
    <property type="entry name" value="PGBD-like"/>
    <property type="match status" value="1"/>
</dbReference>
<dbReference type="EMBL" id="CP046161">
    <property type="protein sequence ID" value="QKO30683.1"/>
    <property type="molecule type" value="Genomic_DNA"/>
</dbReference>
<accession>A0A859DVE6</accession>
<evidence type="ECO:0000259" key="1">
    <source>
        <dbReference type="Pfam" id="PF01471"/>
    </source>
</evidence>
<evidence type="ECO:0000313" key="3">
    <source>
        <dbReference type="EMBL" id="QKO30683.1"/>
    </source>
</evidence>
<dbReference type="Gene3D" id="1.10.101.10">
    <property type="entry name" value="PGBD-like superfamily/PGBD"/>
    <property type="match status" value="2"/>
</dbReference>
<name>A0A859DVE6_9FIRM</name>
<proteinExistence type="predicted"/>
<reference evidence="3" key="2">
    <citation type="journal article" date="2021" name="Appl. Environ. Microbiol.">
        <title>Adaptability of a Caproate-Producing Bacterium Contributes to Its Dominance in an Anaerobic Fermentation System.</title>
        <authorList>
            <person name="Wang H."/>
            <person name="Gu Y."/>
            <person name="Zhou W."/>
            <person name="Zhao D."/>
            <person name="Qiao Z."/>
            <person name="Zheng J."/>
            <person name="Gao J."/>
            <person name="Chen X."/>
            <person name="Ren C."/>
            <person name="Xu Y."/>
        </authorList>
    </citation>
    <scope>NUCLEOTIDE SEQUENCE</scope>
    <source>
        <strain evidence="3">JNU-WLY1368</strain>
    </source>
</reference>
<gene>
    <name evidence="2" type="ORF">GJQ69_07245</name>
    <name evidence="3" type="ORF">GKP14_06565</name>
</gene>
<dbReference type="AlphaFoldDB" id="A0A859DVE6"/>
<dbReference type="EMBL" id="CP046051">
    <property type="protein sequence ID" value="QKN24303.1"/>
    <property type="molecule type" value="Genomic_DNA"/>
</dbReference>
<feature type="domain" description="Peptidoglycan binding-like" evidence="1">
    <location>
        <begin position="338"/>
        <end position="393"/>
    </location>
</feature>
<protein>
    <recommendedName>
        <fullName evidence="1">Peptidoglycan binding-like domain-containing protein</fullName>
    </recommendedName>
</protein>
<dbReference type="RefSeq" id="WP_174193402.1">
    <property type="nucleotide sequence ID" value="NZ_CP046051.1"/>
</dbReference>
<keyword evidence="5" id="KW-1185">Reference proteome</keyword>
<evidence type="ECO:0000313" key="2">
    <source>
        <dbReference type="EMBL" id="QKN24303.1"/>
    </source>
</evidence>
<dbReference type="Proteomes" id="UP000501316">
    <property type="component" value="Chromosome"/>
</dbReference>
<dbReference type="Pfam" id="PF01471">
    <property type="entry name" value="PG_binding_1"/>
    <property type="match status" value="1"/>
</dbReference>
<evidence type="ECO:0000313" key="5">
    <source>
        <dbReference type="Proteomes" id="UP000509623"/>
    </source>
</evidence>